<feature type="chain" id="PRO_5035267747" evidence="2">
    <location>
        <begin position="28"/>
        <end position="534"/>
    </location>
</feature>
<dbReference type="AlphaFoldDB" id="A0A8J7PGZ9"/>
<dbReference type="PROSITE" id="PS51257">
    <property type="entry name" value="PROKAR_LIPOPROTEIN"/>
    <property type="match status" value="1"/>
</dbReference>
<evidence type="ECO:0000259" key="3">
    <source>
        <dbReference type="Pfam" id="PF09992"/>
    </source>
</evidence>
<keyword evidence="4" id="KW-0326">Glycosidase</keyword>
<comment type="caution">
    <text evidence="4">The sequence shown here is derived from an EMBL/GenBank/DDBJ whole genome shotgun (WGS) entry which is preliminary data.</text>
</comment>
<protein>
    <submittedName>
        <fullName evidence="4">Phosphodiester glycosidase family protein</fullName>
    </submittedName>
</protein>
<sequence length="534" mass="57700">MKGRAIISFAALSALAACGLNMMQAWASLPAQAGNLKNRSAKELLALGFVPTPMPHVRSHSALKRGVYLNKNRNSSWSRLGKSSTKSGDQGKSSGASTSVQSPASTSAAPTAPAQKSTRNAAASNFALKTISVKEIYQGVFYKVFSGQLPSGGRARINLLDINMSTSPVRLRPVTGSYAFSRLKDVREHSRDSGALAAINANYFKSNGVPLGTLIQDGDWLAGPLYDRVTLGFTKGGYARIDRVSLHGLLYTDSVEHPVLWVNNVNQPRRTGSHCILYTRHWGAKATLPYPGVLIAVDANGRVIDRDDLKLDIPYGGYVLADSKGSAIASLKSGESVNIRWKINPGDWDNVVEAVSGGPLLLKDGRLALDLKKEKFPSSFVGSHIHQRTACGITNDDHLLLATFEGPHTMYDVAKFFQSHNCSEAMNLDGGGSTTMVVDGRTVTANAHSSQRRVAVALGVFPPEKARALESYLGTSYRPREDLSSLVSTSFLPYEKIYRQAENLEAVDPLMTKLMHFDFTGQSDTVREASVSLP</sequence>
<feature type="domain" description="Phosphodiester glycosidase" evidence="3">
    <location>
        <begin position="301"/>
        <end position="461"/>
    </location>
</feature>
<reference evidence="4" key="1">
    <citation type="submission" date="2021-02" db="EMBL/GenBank/DDBJ databases">
        <title>Genome-Resolved Metagenomics of a Microbial Community Performing Photosynthetic Biological Nutrient Removal.</title>
        <authorList>
            <person name="Mcdaniel E.A."/>
        </authorList>
    </citation>
    <scope>NUCLEOTIDE SEQUENCE</scope>
    <source>
        <strain evidence="4">UWPOB_OBS1</strain>
    </source>
</reference>
<dbReference type="Pfam" id="PF09992">
    <property type="entry name" value="NAGPA"/>
    <property type="match status" value="1"/>
</dbReference>
<feature type="signal peptide" evidence="2">
    <location>
        <begin position="1"/>
        <end position="27"/>
    </location>
</feature>
<dbReference type="EMBL" id="JAFLCK010000020">
    <property type="protein sequence ID" value="MBN8661418.1"/>
    <property type="molecule type" value="Genomic_DNA"/>
</dbReference>
<dbReference type="Proteomes" id="UP000664277">
    <property type="component" value="Unassembled WGS sequence"/>
</dbReference>
<evidence type="ECO:0000256" key="2">
    <source>
        <dbReference type="SAM" id="SignalP"/>
    </source>
</evidence>
<proteinExistence type="predicted"/>
<keyword evidence="2" id="KW-0732">Signal</keyword>
<organism evidence="4 5">
    <name type="scientific">Candidatus Obscuribacter phosphatis</name>
    <dbReference type="NCBI Taxonomy" id="1906157"/>
    <lineage>
        <taxon>Bacteria</taxon>
        <taxon>Bacillati</taxon>
        <taxon>Candidatus Melainabacteria</taxon>
        <taxon>Candidatus Obscuribacterales</taxon>
        <taxon>Candidatus Obscuribacteraceae</taxon>
        <taxon>Candidatus Obscuribacter</taxon>
    </lineage>
</organism>
<evidence type="ECO:0000313" key="4">
    <source>
        <dbReference type="EMBL" id="MBN8661418.1"/>
    </source>
</evidence>
<evidence type="ECO:0000313" key="5">
    <source>
        <dbReference type="Proteomes" id="UP000664277"/>
    </source>
</evidence>
<keyword evidence="4" id="KW-0378">Hydrolase</keyword>
<name>A0A8J7PGZ9_9BACT</name>
<dbReference type="PANTHER" id="PTHR40446">
    <property type="entry name" value="N-ACETYLGLUCOSAMINE-1-PHOSPHODIESTER ALPHA-N-ACETYLGLUCOSAMINIDASE"/>
    <property type="match status" value="1"/>
</dbReference>
<feature type="compositionally biased region" description="Polar residues" evidence="1">
    <location>
        <begin position="77"/>
        <end position="95"/>
    </location>
</feature>
<feature type="region of interest" description="Disordered" evidence="1">
    <location>
        <begin position="77"/>
        <end position="119"/>
    </location>
</feature>
<dbReference type="GO" id="GO:0016798">
    <property type="term" value="F:hydrolase activity, acting on glycosyl bonds"/>
    <property type="evidence" value="ECO:0007669"/>
    <property type="project" value="UniProtKB-KW"/>
</dbReference>
<feature type="compositionally biased region" description="Low complexity" evidence="1">
    <location>
        <begin position="96"/>
        <end position="118"/>
    </location>
</feature>
<dbReference type="InterPro" id="IPR018711">
    <property type="entry name" value="NAGPA"/>
</dbReference>
<accession>A0A8J7PGZ9</accession>
<gene>
    <name evidence="4" type="ORF">J0M35_13720</name>
</gene>
<dbReference type="PANTHER" id="PTHR40446:SF2">
    <property type="entry name" value="N-ACETYLGLUCOSAMINE-1-PHOSPHODIESTER ALPHA-N-ACETYLGLUCOSAMINIDASE"/>
    <property type="match status" value="1"/>
</dbReference>
<evidence type="ECO:0000256" key="1">
    <source>
        <dbReference type="SAM" id="MobiDB-lite"/>
    </source>
</evidence>